<protein>
    <recommendedName>
        <fullName evidence="14">Electron transfer flavoprotein-ubiquinone oxidoreductase</fullName>
        <shortName evidence="14">ETF-QO</shortName>
        <ecNumber evidence="14">1.5.5.1</ecNumber>
    </recommendedName>
</protein>
<dbReference type="EMBL" id="QOQD01000003">
    <property type="protein sequence ID" value="RCL74144.1"/>
    <property type="molecule type" value="Genomic_DNA"/>
</dbReference>
<name>A0A368DR71_9PROT</name>
<dbReference type="InterPro" id="IPR036188">
    <property type="entry name" value="FAD/NAD-bd_sf"/>
</dbReference>
<keyword evidence="4 14" id="KW-0285">Flavoprotein</keyword>
<feature type="domain" description="ETF-QO/FixC ubiquinone-binding" evidence="16">
    <location>
        <begin position="214"/>
        <end position="307"/>
    </location>
</feature>
<dbReference type="Pfam" id="PF05187">
    <property type="entry name" value="Fer4_ETF_QO"/>
    <property type="match status" value="1"/>
</dbReference>
<evidence type="ECO:0000259" key="15">
    <source>
        <dbReference type="Pfam" id="PF05187"/>
    </source>
</evidence>
<dbReference type="InterPro" id="IPR049398">
    <property type="entry name" value="ETF-QO/FixC_UQ-bd"/>
</dbReference>
<keyword evidence="12 14" id="KW-0830">Ubiquinone</keyword>
<feature type="domain" description="ETF-QO/FixX C-terminal" evidence="15">
    <location>
        <begin position="449"/>
        <end position="550"/>
    </location>
</feature>
<comment type="caution">
    <text evidence="17">The sequence shown here is derived from an EMBL/GenBank/DDBJ whole genome shotgun (WGS) entry which is preliminary data.</text>
</comment>
<evidence type="ECO:0000256" key="2">
    <source>
        <dbReference type="ARBA" id="ARBA00004370"/>
    </source>
</evidence>
<dbReference type="InterPro" id="IPR040156">
    <property type="entry name" value="ETF-QO"/>
</dbReference>
<comment type="subcellular location">
    <subcellularLocation>
        <location evidence="2">Membrane</location>
    </subcellularLocation>
</comment>
<evidence type="ECO:0000256" key="3">
    <source>
        <dbReference type="ARBA" id="ARBA00022448"/>
    </source>
</evidence>
<sequence length="552" mass="60916">MNDVQKRDSIEVDVVIIGAGPAGLATAIRLKDQATIANKEISITVLEKGSEVGAHILSGAVVDPIGLDQLLPNWKELSPPVMSQVTDDRFYVLGPAGSMRIPNFLLPRLMSNHNCYATSLSNVVKWLASIAESKGIDIYPGFPASKLIFEEDVVKGVITGDFGISKDGNTKESFMQGMEIRAKYTIFAEGARGQLAKEVIAKYNLDSDSDHQKYGLGIKELWEIPPENHKPGLVQHTMGWPLDNKTGGGSFMYHFDKNLVSVGFVVHLNYSNPTLSPFNEFQKFKTHPLMKDYLTNGKRLSYGARVISEGGYQSVPKLTFPGGLLVGCSAGLVNVPRIKGSHNAILSGMIAADEIMKKFISNTTNEEVFGYQKEYFKSSISKELAKVRNVKPLWSRFGTVIGIMLGGIDMWMRDIGIGLPFTLSHKNSDYQTLKNIDQVKIIEYPKPDGVFSFDKLSSVYLSSTNHEEDQPVHLNVTDTNLQLSSEYENFGGPSQHYCPAGVYEWINQDGVISYQINAQNCVHCKTCDIKDPNQNIIWKAPEGGGGPNYSNM</sequence>
<evidence type="ECO:0000256" key="7">
    <source>
        <dbReference type="ARBA" id="ARBA00022946"/>
    </source>
</evidence>
<dbReference type="GO" id="GO:0046872">
    <property type="term" value="F:metal ion binding"/>
    <property type="evidence" value="ECO:0007669"/>
    <property type="project" value="UniProtKB-KW"/>
</dbReference>
<dbReference type="SUPFAM" id="SSF54862">
    <property type="entry name" value="4Fe-4S ferredoxins"/>
    <property type="match status" value="1"/>
</dbReference>
<evidence type="ECO:0000313" key="18">
    <source>
        <dbReference type="Proteomes" id="UP000253570"/>
    </source>
</evidence>
<keyword evidence="5 14" id="KW-0479">Metal-binding</keyword>
<dbReference type="EC" id="1.5.5.1" evidence="14"/>
<dbReference type="Proteomes" id="UP000253570">
    <property type="component" value="Unassembled WGS sequence"/>
</dbReference>
<dbReference type="Gene3D" id="3.50.50.60">
    <property type="entry name" value="FAD/NAD(P)-binding domain"/>
    <property type="match status" value="1"/>
</dbReference>
<dbReference type="AlphaFoldDB" id="A0A368DR71"/>
<keyword evidence="3 14" id="KW-0813">Transport</keyword>
<evidence type="ECO:0000256" key="5">
    <source>
        <dbReference type="ARBA" id="ARBA00022723"/>
    </source>
</evidence>
<dbReference type="Gene3D" id="3.30.70.20">
    <property type="match status" value="1"/>
</dbReference>
<dbReference type="Gene3D" id="3.30.9.90">
    <property type="match status" value="1"/>
</dbReference>
<evidence type="ECO:0000259" key="16">
    <source>
        <dbReference type="Pfam" id="PF21162"/>
    </source>
</evidence>
<evidence type="ECO:0000256" key="12">
    <source>
        <dbReference type="ARBA" id="ARBA00023075"/>
    </source>
</evidence>
<proteinExistence type="predicted"/>
<keyword evidence="11 14" id="KW-0411">Iron-sulfur</keyword>
<dbReference type="PANTHER" id="PTHR10617">
    <property type="entry name" value="ELECTRON TRANSFER FLAVOPROTEIN-UBIQUINONE OXIDOREDUCTASE"/>
    <property type="match status" value="1"/>
</dbReference>
<evidence type="ECO:0000256" key="9">
    <source>
        <dbReference type="ARBA" id="ARBA00023002"/>
    </source>
</evidence>
<evidence type="ECO:0000256" key="1">
    <source>
        <dbReference type="ARBA" id="ARBA00001974"/>
    </source>
</evidence>
<keyword evidence="8 14" id="KW-0249">Electron transport</keyword>
<dbReference type="GO" id="GO:0051539">
    <property type="term" value="F:4 iron, 4 sulfur cluster binding"/>
    <property type="evidence" value="ECO:0007669"/>
    <property type="project" value="UniProtKB-UniRule"/>
</dbReference>
<keyword evidence="6 14" id="KW-0274">FAD</keyword>
<dbReference type="PANTHER" id="PTHR10617:SF107">
    <property type="entry name" value="ELECTRON TRANSFER FLAVOPROTEIN-UBIQUINONE OXIDOREDUCTASE, MITOCHONDRIAL"/>
    <property type="match status" value="1"/>
</dbReference>
<dbReference type="Pfam" id="PF21162">
    <property type="entry name" value="ETFQO_UQ-bd"/>
    <property type="match status" value="1"/>
</dbReference>
<evidence type="ECO:0000256" key="13">
    <source>
        <dbReference type="ARBA" id="ARBA00023136"/>
    </source>
</evidence>
<evidence type="ECO:0000256" key="8">
    <source>
        <dbReference type="ARBA" id="ARBA00022982"/>
    </source>
</evidence>
<evidence type="ECO:0000256" key="14">
    <source>
        <dbReference type="RuleBase" id="RU366068"/>
    </source>
</evidence>
<evidence type="ECO:0000256" key="6">
    <source>
        <dbReference type="ARBA" id="ARBA00022827"/>
    </source>
</evidence>
<comment type="cofactor">
    <cofactor evidence="14">
        <name>[4Fe-4S] cluster</name>
        <dbReference type="ChEBI" id="CHEBI:49883"/>
    </cofactor>
    <text evidence="14">Binds 1 [4Fe-4S] cluster.</text>
</comment>
<comment type="catalytic activity">
    <reaction evidence="14">
        <text>a ubiquinone + reduced [electron-transfer flavoprotein] = a ubiquinol + oxidized [electron-transfer flavoprotein] + H(+)</text>
        <dbReference type="Rhea" id="RHEA:24052"/>
        <dbReference type="Rhea" id="RHEA-COMP:9565"/>
        <dbReference type="Rhea" id="RHEA-COMP:9566"/>
        <dbReference type="Rhea" id="RHEA-COMP:10685"/>
        <dbReference type="Rhea" id="RHEA-COMP:10686"/>
        <dbReference type="ChEBI" id="CHEBI:15378"/>
        <dbReference type="ChEBI" id="CHEBI:16389"/>
        <dbReference type="ChEBI" id="CHEBI:17976"/>
        <dbReference type="ChEBI" id="CHEBI:57692"/>
        <dbReference type="ChEBI" id="CHEBI:58307"/>
        <dbReference type="EC" id="1.5.5.1"/>
    </reaction>
</comment>
<keyword evidence="13" id="KW-0472">Membrane</keyword>
<dbReference type="InterPro" id="IPR007859">
    <property type="entry name" value="ETF-QO/FixX_C"/>
</dbReference>
<evidence type="ECO:0000256" key="4">
    <source>
        <dbReference type="ARBA" id="ARBA00022630"/>
    </source>
</evidence>
<accession>A0A368DR71</accession>
<evidence type="ECO:0000256" key="10">
    <source>
        <dbReference type="ARBA" id="ARBA00023004"/>
    </source>
</evidence>
<gene>
    <name evidence="17" type="ORF">DBW71_01720</name>
</gene>
<dbReference type="GO" id="GO:0004174">
    <property type="term" value="F:electron-transferring-flavoprotein dehydrogenase activity"/>
    <property type="evidence" value="ECO:0007669"/>
    <property type="project" value="UniProtKB-UniRule"/>
</dbReference>
<reference evidence="17 18" key="1">
    <citation type="journal article" date="2018" name="Microbiome">
        <title>Fine metagenomic profile of the Mediterranean stratified and mixed water columns revealed by assembly and recruitment.</title>
        <authorList>
            <person name="Haro-Moreno J.M."/>
            <person name="Lopez-Perez M."/>
            <person name="De La Torre J.R."/>
            <person name="Picazo A."/>
            <person name="Camacho A."/>
            <person name="Rodriguez-Valera F."/>
        </authorList>
    </citation>
    <scope>NUCLEOTIDE SEQUENCE [LARGE SCALE GENOMIC DNA]</scope>
    <source>
        <strain evidence="17">MED-G57</strain>
    </source>
</reference>
<evidence type="ECO:0000256" key="11">
    <source>
        <dbReference type="ARBA" id="ARBA00023014"/>
    </source>
</evidence>
<comment type="cofactor">
    <cofactor evidence="1 14">
        <name>FAD</name>
        <dbReference type="ChEBI" id="CHEBI:57692"/>
    </cofactor>
</comment>
<dbReference type="SUPFAM" id="SSF51905">
    <property type="entry name" value="FAD/NAD(P)-binding domain"/>
    <property type="match status" value="1"/>
</dbReference>
<dbReference type="FunFam" id="3.30.70.20:FF:000015">
    <property type="entry name" value="Electron transfer flavoprotein-ubiquinone oxidoreductase"/>
    <property type="match status" value="1"/>
</dbReference>
<dbReference type="PRINTS" id="PR00420">
    <property type="entry name" value="RNGMNOXGNASE"/>
</dbReference>
<keyword evidence="9 14" id="KW-0560">Oxidoreductase</keyword>
<organism evidence="17 18">
    <name type="scientific">PS1 clade bacterium</name>
    <dbReference type="NCBI Taxonomy" id="2175152"/>
    <lineage>
        <taxon>Bacteria</taxon>
        <taxon>Pseudomonadati</taxon>
        <taxon>Pseudomonadota</taxon>
        <taxon>Alphaproteobacteria</taxon>
        <taxon>PS1 clade</taxon>
    </lineage>
</organism>
<keyword evidence="7" id="KW-0809">Transit peptide</keyword>
<evidence type="ECO:0000313" key="17">
    <source>
        <dbReference type="EMBL" id="RCL74144.1"/>
    </source>
</evidence>
<dbReference type="SUPFAM" id="SSF54373">
    <property type="entry name" value="FAD-linked reductases, C-terminal domain"/>
    <property type="match status" value="1"/>
</dbReference>
<dbReference type="Pfam" id="PF13450">
    <property type="entry name" value="NAD_binding_8"/>
    <property type="match status" value="1"/>
</dbReference>
<dbReference type="GO" id="GO:0016020">
    <property type="term" value="C:membrane"/>
    <property type="evidence" value="ECO:0007669"/>
    <property type="project" value="UniProtKB-SubCell"/>
</dbReference>
<keyword evidence="10 14" id="KW-0408">Iron</keyword>
<comment type="function">
    <text evidence="14">Accepts electrons from ETF and reduces ubiquinone.</text>
</comment>